<dbReference type="EMBL" id="CAMXCT020000779">
    <property type="protein sequence ID" value="CAL1136538.1"/>
    <property type="molecule type" value="Genomic_DNA"/>
</dbReference>
<evidence type="ECO:0000313" key="3">
    <source>
        <dbReference type="EMBL" id="CAL4770475.1"/>
    </source>
</evidence>
<name>A0A9P1FP22_9DINO</name>
<keyword evidence="4" id="KW-1185">Reference proteome</keyword>
<comment type="caution">
    <text evidence="2">The sequence shown here is derived from an EMBL/GenBank/DDBJ whole genome shotgun (WGS) entry which is preliminary data.</text>
</comment>
<sequence length="304" mass="34532">SAGRLSPEEWLPQDFSKGENQLEQMLSELRKHRNWMPRNRRKARRKRKRRARWSFKVAQAMPKMGRCQGFTLGLTTDYKLGARGAPVVSKATRAHPALTLALCRGCRAACPDFHFTSIQVNLNTKYGMHTDGYDAGPSRMIALGNFSEGQLWLHDGRKNRWSTWTAIRFGALAFRYLGLVNVQNTWIAFDGREFHLTEDWQGPERYSLVFFTNHLWDQLPAEAQRQLTNLGFQWPKEANVFRQAATGRTAELEALPAAVAAAPQAPPKNPRAREVRLARHVGPGAEGYEHLTSQSESEDVLYGE</sequence>
<reference evidence="3 4" key="2">
    <citation type="submission" date="2024-05" db="EMBL/GenBank/DDBJ databases">
        <authorList>
            <person name="Chen Y."/>
            <person name="Shah S."/>
            <person name="Dougan E. K."/>
            <person name="Thang M."/>
            <person name="Chan C."/>
        </authorList>
    </citation>
    <scope>NUCLEOTIDE SEQUENCE [LARGE SCALE GENOMIC DNA]</scope>
</reference>
<dbReference type="EMBL" id="CAMXCT010000779">
    <property type="protein sequence ID" value="CAI3983163.1"/>
    <property type="molecule type" value="Genomic_DNA"/>
</dbReference>
<protein>
    <submittedName>
        <fullName evidence="2">Uncharacterized protein</fullName>
    </submittedName>
</protein>
<feature type="non-terminal residue" evidence="2">
    <location>
        <position position="1"/>
    </location>
</feature>
<dbReference type="OrthoDB" id="448071at2759"/>
<evidence type="ECO:0000256" key="1">
    <source>
        <dbReference type="SAM" id="MobiDB-lite"/>
    </source>
</evidence>
<proteinExistence type="predicted"/>
<feature type="region of interest" description="Disordered" evidence="1">
    <location>
        <begin position="282"/>
        <end position="304"/>
    </location>
</feature>
<accession>A0A9P1FP22</accession>
<dbReference type="AlphaFoldDB" id="A0A9P1FP22"/>
<gene>
    <name evidence="2" type="ORF">C1SCF055_LOCUS10796</name>
</gene>
<dbReference type="Proteomes" id="UP001152797">
    <property type="component" value="Unassembled WGS sequence"/>
</dbReference>
<evidence type="ECO:0000313" key="4">
    <source>
        <dbReference type="Proteomes" id="UP001152797"/>
    </source>
</evidence>
<feature type="non-terminal residue" evidence="2">
    <location>
        <position position="304"/>
    </location>
</feature>
<organism evidence="2">
    <name type="scientific">Cladocopium goreaui</name>
    <dbReference type="NCBI Taxonomy" id="2562237"/>
    <lineage>
        <taxon>Eukaryota</taxon>
        <taxon>Sar</taxon>
        <taxon>Alveolata</taxon>
        <taxon>Dinophyceae</taxon>
        <taxon>Suessiales</taxon>
        <taxon>Symbiodiniaceae</taxon>
        <taxon>Cladocopium</taxon>
    </lineage>
</organism>
<evidence type="ECO:0000313" key="2">
    <source>
        <dbReference type="EMBL" id="CAI3983163.1"/>
    </source>
</evidence>
<dbReference type="EMBL" id="CAMXCT030000779">
    <property type="protein sequence ID" value="CAL4770475.1"/>
    <property type="molecule type" value="Genomic_DNA"/>
</dbReference>
<reference evidence="2" key="1">
    <citation type="submission" date="2022-10" db="EMBL/GenBank/DDBJ databases">
        <authorList>
            <person name="Chen Y."/>
            <person name="Dougan E. K."/>
            <person name="Chan C."/>
            <person name="Rhodes N."/>
            <person name="Thang M."/>
        </authorList>
    </citation>
    <scope>NUCLEOTIDE SEQUENCE</scope>
</reference>